<gene>
    <name evidence="3" type="ORF">F5X68DRAFT_268492</name>
</gene>
<dbReference type="Proteomes" id="UP000770015">
    <property type="component" value="Unassembled WGS sequence"/>
</dbReference>
<dbReference type="InterPro" id="IPR029058">
    <property type="entry name" value="AB_hydrolase_fold"/>
</dbReference>
<dbReference type="AlphaFoldDB" id="A0A9P8VFF4"/>
<accession>A0A9P8VFF4</accession>
<keyword evidence="3" id="KW-0378">Hydrolase</keyword>
<name>A0A9P8VFF4_9PEZI</name>
<dbReference type="Pfam" id="PF12697">
    <property type="entry name" value="Abhydrolase_6"/>
    <property type="match status" value="1"/>
</dbReference>
<dbReference type="InterPro" id="IPR000073">
    <property type="entry name" value="AB_hydrolase_1"/>
</dbReference>
<dbReference type="Gene3D" id="3.40.50.1820">
    <property type="entry name" value="alpha/beta hydrolase"/>
    <property type="match status" value="1"/>
</dbReference>
<keyword evidence="1" id="KW-0732">Signal</keyword>
<evidence type="ECO:0000259" key="2">
    <source>
        <dbReference type="Pfam" id="PF12697"/>
    </source>
</evidence>
<protein>
    <submittedName>
        <fullName evidence="3">Alpha/Beta hydrolase protein</fullName>
    </submittedName>
</protein>
<organism evidence="3 4">
    <name type="scientific">Plectosphaerella plurivora</name>
    <dbReference type="NCBI Taxonomy" id="936078"/>
    <lineage>
        <taxon>Eukaryota</taxon>
        <taxon>Fungi</taxon>
        <taxon>Dikarya</taxon>
        <taxon>Ascomycota</taxon>
        <taxon>Pezizomycotina</taxon>
        <taxon>Sordariomycetes</taxon>
        <taxon>Hypocreomycetidae</taxon>
        <taxon>Glomerellales</taxon>
        <taxon>Plectosphaerellaceae</taxon>
        <taxon>Plectosphaerella</taxon>
    </lineage>
</organism>
<reference evidence="3" key="1">
    <citation type="journal article" date="2021" name="Nat. Commun.">
        <title>Genetic determinants of endophytism in the Arabidopsis root mycobiome.</title>
        <authorList>
            <person name="Mesny F."/>
            <person name="Miyauchi S."/>
            <person name="Thiergart T."/>
            <person name="Pickel B."/>
            <person name="Atanasova L."/>
            <person name="Karlsson M."/>
            <person name="Huettel B."/>
            <person name="Barry K.W."/>
            <person name="Haridas S."/>
            <person name="Chen C."/>
            <person name="Bauer D."/>
            <person name="Andreopoulos W."/>
            <person name="Pangilinan J."/>
            <person name="LaButti K."/>
            <person name="Riley R."/>
            <person name="Lipzen A."/>
            <person name="Clum A."/>
            <person name="Drula E."/>
            <person name="Henrissat B."/>
            <person name="Kohler A."/>
            <person name="Grigoriev I.V."/>
            <person name="Martin F.M."/>
            <person name="Hacquard S."/>
        </authorList>
    </citation>
    <scope>NUCLEOTIDE SEQUENCE</scope>
    <source>
        <strain evidence="3">MPI-SDFR-AT-0117</strain>
    </source>
</reference>
<feature type="signal peptide" evidence="1">
    <location>
        <begin position="1"/>
        <end position="18"/>
    </location>
</feature>
<dbReference type="SUPFAM" id="SSF53474">
    <property type="entry name" value="alpha/beta-Hydrolases"/>
    <property type="match status" value="1"/>
</dbReference>
<comment type="caution">
    <text evidence="3">The sequence shown here is derived from an EMBL/GenBank/DDBJ whole genome shotgun (WGS) entry which is preliminary data.</text>
</comment>
<dbReference type="OrthoDB" id="190201at2759"/>
<evidence type="ECO:0000313" key="3">
    <source>
        <dbReference type="EMBL" id="KAH6688583.1"/>
    </source>
</evidence>
<dbReference type="EMBL" id="JAGSXJ010000009">
    <property type="protein sequence ID" value="KAH6688583.1"/>
    <property type="molecule type" value="Genomic_DNA"/>
</dbReference>
<sequence>MARNLLLLVLSLASLAFARKCQDFVVEVDLSAQNVVFNLETPKTNIDVTNYITNMAKHSVNYAESISTGTTTVKGKYELQATYCEPDSGPSKVLQILTHGIAFDRKYWDLPFNNYNYSYVKTAVDDFGFSTITYDRLGLGQSSHGDPISEIQASLELDALRALTEKLRGGKIPKLAKKAFDKFVHVGHSFGSILSYSLTVENPALSDGLILTGFTQYGNYVPYFLLGSAFVQANSRKELRDYANGYIAPGVASAVQLTFFAPGQFDPKILDLAFKTGQPATPGELLTLGGLTGSPNPFTGPVLVITGNADLPFCGGDCSSTGNPCQDSYLDISAGTFKEASPFEAYVVPGAGHGLALEYSHVETTGKMLDFLTQNGLAGK</sequence>
<dbReference type="GO" id="GO:0016787">
    <property type="term" value="F:hydrolase activity"/>
    <property type="evidence" value="ECO:0007669"/>
    <property type="project" value="UniProtKB-KW"/>
</dbReference>
<evidence type="ECO:0000256" key="1">
    <source>
        <dbReference type="SAM" id="SignalP"/>
    </source>
</evidence>
<feature type="chain" id="PRO_5040322455" evidence="1">
    <location>
        <begin position="19"/>
        <end position="380"/>
    </location>
</feature>
<keyword evidence="4" id="KW-1185">Reference proteome</keyword>
<evidence type="ECO:0000313" key="4">
    <source>
        <dbReference type="Proteomes" id="UP000770015"/>
    </source>
</evidence>
<feature type="domain" description="AB hydrolase-1" evidence="2">
    <location>
        <begin position="96"/>
        <end position="357"/>
    </location>
</feature>
<proteinExistence type="predicted"/>